<keyword evidence="2" id="KW-1185">Reference proteome</keyword>
<proteinExistence type="predicted"/>
<accession>A0ABN1DWZ5</accession>
<dbReference type="Proteomes" id="UP001501576">
    <property type="component" value="Unassembled WGS sequence"/>
</dbReference>
<dbReference type="RefSeq" id="WP_346160833.1">
    <property type="nucleotide sequence ID" value="NZ_BAAABZ010000071.1"/>
</dbReference>
<dbReference type="EMBL" id="BAAABZ010000071">
    <property type="protein sequence ID" value="GAA0554438.1"/>
    <property type="molecule type" value="Genomic_DNA"/>
</dbReference>
<gene>
    <name evidence="1" type="ORF">GCM10010390_65670</name>
</gene>
<reference evidence="1 2" key="1">
    <citation type="journal article" date="2019" name="Int. J. Syst. Evol. Microbiol.">
        <title>The Global Catalogue of Microorganisms (GCM) 10K type strain sequencing project: providing services to taxonomists for standard genome sequencing and annotation.</title>
        <authorList>
            <consortium name="The Broad Institute Genomics Platform"/>
            <consortium name="The Broad Institute Genome Sequencing Center for Infectious Disease"/>
            <person name="Wu L."/>
            <person name="Ma J."/>
        </authorList>
    </citation>
    <scope>NUCLEOTIDE SEQUENCE [LARGE SCALE GENOMIC DNA]</scope>
    <source>
        <strain evidence="1 2">JCM 5052</strain>
    </source>
</reference>
<comment type="caution">
    <text evidence="1">The sequence shown here is derived from an EMBL/GenBank/DDBJ whole genome shotgun (WGS) entry which is preliminary data.</text>
</comment>
<evidence type="ECO:0000313" key="1">
    <source>
        <dbReference type="EMBL" id="GAA0554438.1"/>
    </source>
</evidence>
<organism evidence="1 2">
    <name type="scientific">Streptomyces mordarskii</name>
    <dbReference type="NCBI Taxonomy" id="1226758"/>
    <lineage>
        <taxon>Bacteria</taxon>
        <taxon>Bacillati</taxon>
        <taxon>Actinomycetota</taxon>
        <taxon>Actinomycetes</taxon>
        <taxon>Kitasatosporales</taxon>
        <taxon>Streptomycetaceae</taxon>
        <taxon>Streptomyces</taxon>
    </lineage>
</organism>
<name>A0ABN1DWZ5_9ACTN</name>
<evidence type="ECO:0000313" key="2">
    <source>
        <dbReference type="Proteomes" id="UP001501576"/>
    </source>
</evidence>
<sequence length="107" mass="11399">MTPQEIRALALFTQLANLSPDDGETDARITIRLGNGKFIGDVLLPARDMDAVTDAVASLNAYRRDMRDETDPALAPAATEQLHPEALADLQAYFAAIDLGDTDGGVA</sequence>
<protein>
    <submittedName>
        <fullName evidence="1">Uncharacterized protein</fullName>
    </submittedName>
</protein>